<dbReference type="SUPFAM" id="SSF57716">
    <property type="entry name" value="Glucocorticoid receptor-like (DNA-binding domain)"/>
    <property type="match status" value="1"/>
</dbReference>
<evidence type="ECO:0000313" key="13">
    <source>
        <dbReference type="Proteomes" id="UP000038045"/>
    </source>
</evidence>
<dbReference type="Proteomes" id="UP000038045">
    <property type="component" value="Unplaced"/>
</dbReference>
<dbReference type="Gene3D" id="3.30.50.10">
    <property type="entry name" value="Erythroid Transcription Factor GATA-1, subunit A"/>
    <property type="match status" value="1"/>
</dbReference>
<keyword evidence="8" id="KW-0804">Transcription</keyword>
<dbReference type="GO" id="GO:0003700">
    <property type="term" value="F:DNA-binding transcription factor activity"/>
    <property type="evidence" value="ECO:0007669"/>
    <property type="project" value="InterPro"/>
</dbReference>
<keyword evidence="4" id="KW-0863">Zinc-finger</keyword>
<dbReference type="SMART" id="SM00430">
    <property type="entry name" value="HOLI"/>
    <property type="match status" value="1"/>
</dbReference>
<dbReference type="SUPFAM" id="SSF48508">
    <property type="entry name" value="Nuclear receptor ligand-binding domain"/>
    <property type="match status" value="1"/>
</dbReference>
<keyword evidence="6" id="KW-0805">Transcription regulation</keyword>
<dbReference type="InterPro" id="IPR001628">
    <property type="entry name" value="Znf_hrmn_rcpt"/>
</dbReference>
<dbReference type="InterPro" id="IPR000536">
    <property type="entry name" value="Nucl_hrmn_rcpt_lig-bd"/>
</dbReference>
<dbReference type="PROSITE" id="PS51030">
    <property type="entry name" value="NUCLEAR_REC_DBD_2"/>
    <property type="match status" value="1"/>
</dbReference>
<comment type="similarity">
    <text evidence="2">Belongs to the nuclear hormone receptor family.</text>
</comment>
<accession>A0A0N4Z131</accession>
<feature type="domain" description="NR LBD" evidence="12">
    <location>
        <begin position="198"/>
        <end position="458"/>
    </location>
</feature>
<evidence type="ECO:0000256" key="3">
    <source>
        <dbReference type="ARBA" id="ARBA00022723"/>
    </source>
</evidence>
<proteinExistence type="inferred from homology"/>
<evidence type="ECO:0000259" key="12">
    <source>
        <dbReference type="PROSITE" id="PS51843"/>
    </source>
</evidence>
<dbReference type="STRING" id="131310.A0A0N4Z131"/>
<dbReference type="Pfam" id="PF00105">
    <property type="entry name" value="zf-C4"/>
    <property type="match status" value="1"/>
</dbReference>
<keyword evidence="9" id="KW-0675">Receptor</keyword>
<dbReference type="CDD" id="cd06960">
    <property type="entry name" value="NR_DBD_HNF4A"/>
    <property type="match status" value="1"/>
</dbReference>
<dbReference type="WBParaSite" id="PTRK_0000040800.1">
    <property type="protein sequence ID" value="PTRK_0000040800.1"/>
    <property type="gene ID" value="PTRK_0000040800"/>
</dbReference>
<organism evidence="13 14">
    <name type="scientific">Parastrongyloides trichosuri</name>
    <name type="common">Possum-specific nematode worm</name>
    <dbReference type="NCBI Taxonomy" id="131310"/>
    <lineage>
        <taxon>Eukaryota</taxon>
        <taxon>Metazoa</taxon>
        <taxon>Ecdysozoa</taxon>
        <taxon>Nematoda</taxon>
        <taxon>Chromadorea</taxon>
        <taxon>Rhabditida</taxon>
        <taxon>Tylenchina</taxon>
        <taxon>Panagrolaimomorpha</taxon>
        <taxon>Strongyloidoidea</taxon>
        <taxon>Strongyloididae</taxon>
        <taxon>Parastrongyloides</taxon>
    </lineage>
</organism>
<evidence type="ECO:0000256" key="7">
    <source>
        <dbReference type="ARBA" id="ARBA00023125"/>
    </source>
</evidence>
<evidence type="ECO:0000256" key="1">
    <source>
        <dbReference type="ARBA" id="ARBA00004123"/>
    </source>
</evidence>
<protein>
    <submittedName>
        <fullName evidence="14">Nuclear receptor</fullName>
    </submittedName>
</protein>
<dbReference type="PRINTS" id="PR00047">
    <property type="entry name" value="STROIDFINGER"/>
</dbReference>
<evidence type="ECO:0000313" key="14">
    <source>
        <dbReference type="WBParaSite" id="PTRK_0000040800.1"/>
    </source>
</evidence>
<dbReference type="Pfam" id="PF00104">
    <property type="entry name" value="Hormone_recep"/>
    <property type="match status" value="1"/>
</dbReference>
<feature type="domain" description="Nuclear receptor" evidence="11">
    <location>
        <begin position="24"/>
        <end position="99"/>
    </location>
</feature>
<dbReference type="PANTHER" id="PTHR46587:SF5">
    <property type="entry name" value="NUCLEAR HORMONE RECEPTOR FAMILY"/>
    <property type="match status" value="1"/>
</dbReference>
<dbReference type="PANTHER" id="PTHR46587">
    <property type="entry name" value="NUCLEAR HORMONE RECEPTOR FAMILY"/>
    <property type="match status" value="1"/>
</dbReference>
<name>A0A0N4Z131_PARTI</name>
<evidence type="ECO:0000256" key="4">
    <source>
        <dbReference type="ARBA" id="ARBA00022771"/>
    </source>
</evidence>
<keyword evidence="3" id="KW-0479">Metal-binding</keyword>
<dbReference type="GO" id="GO:0008270">
    <property type="term" value="F:zinc ion binding"/>
    <property type="evidence" value="ECO:0007669"/>
    <property type="project" value="UniProtKB-KW"/>
</dbReference>
<evidence type="ECO:0000256" key="6">
    <source>
        <dbReference type="ARBA" id="ARBA00023015"/>
    </source>
</evidence>
<evidence type="ECO:0000256" key="10">
    <source>
        <dbReference type="ARBA" id="ARBA00023242"/>
    </source>
</evidence>
<evidence type="ECO:0000256" key="2">
    <source>
        <dbReference type="ARBA" id="ARBA00005993"/>
    </source>
</evidence>
<dbReference type="GO" id="GO:0005634">
    <property type="term" value="C:nucleus"/>
    <property type="evidence" value="ECO:0007669"/>
    <property type="project" value="UniProtKB-SubCell"/>
</dbReference>
<dbReference type="Gene3D" id="1.10.565.10">
    <property type="entry name" value="Retinoid X Receptor"/>
    <property type="match status" value="1"/>
</dbReference>
<dbReference type="AlphaFoldDB" id="A0A0N4Z131"/>
<dbReference type="InterPro" id="IPR049636">
    <property type="entry name" value="HNF4-like_DBD"/>
</dbReference>
<evidence type="ECO:0000256" key="8">
    <source>
        <dbReference type="ARBA" id="ARBA00023163"/>
    </source>
</evidence>
<dbReference type="InterPro" id="IPR035500">
    <property type="entry name" value="NHR-like_dom_sf"/>
</dbReference>
<dbReference type="InterPro" id="IPR013088">
    <property type="entry name" value="Znf_NHR/GATA"/>
</dbReference>
<comment type="subcellular location">
    <subcellularLocation>
        <location evidence="1">Nucleus</location>
    </subcellularLocation>
</comment>
<evidence type="ECO:0000256" key="9">
    <source>
        <dbReference type="ARBA" id="ARBA00023170"/>
    </source>
</evidence>
<dbReference type="SMART" id="SM00399">
    <property type="entry name" value="ZnF_C4"/>
    <property type="match status" value="1"/>
</dbReference>
<sequence length="464" mass="54082">MTVLNPLNTLSSSGVNVINSVNGASMCEVCGDYSDGYHYKIQACRSCTAFMRRCVSFNRLYNCRFSNNCQIDFRNRNTCKACRYNKCISKGMDTTLVQPKREPTGALGGRRRRSLYTSNITTNEANFDIGNIKSEPLSEASTINQFTVFTEESEKYNIQNSINVPTISISSSLNFPKTSKSTSENFLKSVLPVRRKNYMIPFYNSVRRYREIQNLNAHLSVPFPHFLTQNTQSRPPLRILLPNDLDLLCRMQLSNANTWLSPMSSFHNLLVDEKTNLYKRFLLRKINLDTFHMTSKYPEHIGSKCLVLQNYTIVPPNMTGYEKNDDSETKKRIRLSVFRDSINDTFDSIIKPMSELQLTDIEIVALYFLMFWSKSNEKYVGEEKRRMFNEQRNWAMSCLFTHYCENSIPEPEVRFGEILSLLTELEWGYIVHCRDYLMSELFKVNDLKVEWFDRFVYSEPNFQL</sequence>
<keyword evidence="5" id="KW-0862">Zinc</keyword>
<dbReference type="GO" id="GO:0000978">
    <property type="term" value="F:RNA polymerase II cis-regulatory region sequence-specific DNA binding"/>
    <property type="evidence" value="ECO:0007669"/>
    <property type="project" value="InterPro"/>
</dbReference>
<keyword evidence="10" id="KW-0539">Nucleus</keyword>
<reference evidence="14" key="1">
    <citation type="submission" date="2017-02" db="UniProtKB">
        <authorList>
            <consortium name="WormBaseParasite"/>
        </authorList>
    </citation>
    <scope>IDENTIFICATION</scope>
</reference>
<keyword evidence="7" id="KW-0238">DNA-binding</keyword>
<evidence type="ECO:0000259" key="11">
    <source>
        <dbReference type="PROSITE" id="PS51030"/>
    </source>
</evidence>
<evidence type="ECO:0000256" key="5">
    <source>
        <dbReference type="ARBA" id="ARBA00022833"/>
    </source>
</evidence>
<dbReference type="PROSITE" id="PS51843">
    <property type="entry name" value="NR_LBD"/>
    <property type="match status" value="1"/>
</dbReference>
<keyword evidence="13" id="KW-1185">Reference proteome</keyword>